<dbReference type="EMBL" id="NEDP02000741">
    <property type="protein sequence ID" value="OWF55198.1"/>
    <property type="molecule type" value="Genomic_DNA"/>
</dbReference>
<evidence type="ECO:0000313" key="3">
    <source>
        <dbReference type="Proteomes" id="UP000242188"/>
    </source>
</evidence>
<feature type="region of interest" description="Disordered" evidence="1">
    <location>
        <begin position="223"/>
        <end position="246"/>
    </location>
</feature>
<evidence type="ECO:0000256" key="1">
    <source>
        <dbReference type="SAM" id="MobiDB-lite"/>
    </source>
</evidence>
<accession>A0A210R2C6</accession>
<dbReference type="Proteomes" id="UP000242188">
    <property type="component" value="Unassembled WGS sequence"/>
</dbReference>
<sequence>MELTERSSSLESIPKDLLQKLKQFRSNNQECRRSREDSEVETCLRDTDSIPPSPRSTLSDDVFFRFPKRSIDVDGSDEKPPQCSHNDTRDSRLPSPGPDRNNFTIYGENSDWMLAERTKPRSPPVSPNSAVHYHGNGFTPIAEQNRVMHERTPVKSLHCHPSFSQNIDLDMKGSPMKSSPVPMLNPEYGLQACMQDRTPIKIHQERPSPRRSPMMQAMMDIPYRGNRSPSPYVRETVDPRGSGLSPEYHRAMYMEGLSKRGAKKQLSFDVSSRPFLCAEQEGYSDVMYPTRRNRFRANSDSDVIEMEERYDDDDSRLIKKFLSHLNQRKRKASDRFDCDYEEEAVIHAKRRRKELEKQMNLNYLKQLEADVNILNSKLSKPEPEIRPDNCSCAVMERQFLNMAENAYKNIRRQDMSTEGFAQFRKELSDTNDILKESLQVLQHMKEFCEHRQLLRA</sequence>
<name>A0A210R2C6_MIZYE</name>
<feature type="region of interest" description="Disordered" evidence="1">
    <location>
        <begin position="26"/>
        <end position="105"/>
    </location>
</feature>
<keyword evidence="3" id="KW-1185">Reference proteome</keyword>
<dbReference type="AlphaFoldDB" id="A0A210R2C6"/>
<evidence type="ECO:0000313" key="2">
    <source>
        <dbReference type="EMBL" id="OWF55198.1"/>
    </source>
</evidence>
<reference evidence="2 3" key="1">
    <citation type="journal article" date="2017" name="Nat. Ecol. Evol.">
        <title>Scallop genome provides insights into evolution of bilaterian karyotype and development.</title>
        <authorList>
            <person name="Wang S."/>
            <person name="Zhang J."/>
            <person name="Jiao W."/>
            <person name="Li J."/>
            <person name="Xun X."/>
            <person name="Sun Y."/>
            <person name="Guo X."/>
            <person name="Huan P."/>
            <person name="Dong B."/>
            <person name="Zhang L."/>
            <person name="Hu X."/>
            <person name="Sun X."/>
            <person name="Wang J."/>
            <person name="Zhao C."/>
            <person name="Wang Y."/>
            <person name="Wang D."/>
            <person name="Huang X."/>
            <person name="Wang R."/>
            <person name="Lv J."/>
            <person name="Li Y."/>
            <person name="Zhang Z."/>
            <person name="Liu B."/>
            <person name="Lu W."/>
            <person name="Hui Y."/>
            <person name="Liang J."/>
            <person name="Zhou Z."/>
            <person name="Hou R."/>
            <person name="Li X."/>
            <person name="Liu Y."/>
            <person name="Li H."/>
            <person name="Ning X."/>
            <person name="Lin Y."/>
            <person name="Zhao L."/>
            <person name="Xing Q."/>
            <person name="Dou J."/>
            <person name="Li Y."/>
            <person name="Mao J."/>
            <person name="Guo H."/>
            <person name="Dou H."/>
            <person name="Li T."/>
            <person name="Mu C."/>
            <person name="Jiang W."/>
            <person name="Fu Q."/>
            <person name="Fu X."/>
            <person name="Miao Y."/>
            <person name="Liu J."/>
            <person name="Yu Q."/>
            <person name="Li R."/>
            <person name="Liao H."/>
            <person name="Li X."/>
            <person name="Kong Y."/>
            <person name="Jiang Z."/>
            <person name="Chourrout D."/>
            <person name="Li R."/>
            <person name="Bao Z."/>
        </authorList>
    </citation>
    <scope>NUCLEOTIDE SEQUENCE [LARGE SCALE GENOMIC DNA]</scope>
    <source>
        <strain evidence="2 3">PY_sf001</strain>
    </source>
</reference>
<dbReference type="OrthoDB" id="6123445at2759"/>
<feature type="region of interest" description="Disordered" evidence="1">
    <location>
        <begin position="158"/>
        <end position="179"/>
    </location>
</feature>
<feature type="compositionally biased region" description="Basic and acidic residues" evidence="1">
    <location>
        <begin position="69"/>
        <end position="92"/>
    </location>
</feature>
<protein>
    <submittedName>
        <fullName evidence="2">Uncharacterized protein</fullName>
    </submittedName>
</protein>
<feature type="compositionally biased region" description="Basic and acidic residues" evidence="1">
    <location>
        <begin position="30"/>
        <end position="48"/>
    </location>
</feature>
<comment type="caution">
    <text evidence="2">The sequence shown here is derived from an EMBL/GenBank/DDBJ whole genome shotgun (WGS) entry which is preliminary data.</text>
</comment>
<organism evidence="2 3">
    <name type="scientific">Mizuhopecten yessoensis</name>
    <name type="common">Japanese scallop</name>
    <name type="synonym">Patinopecten yessoensis</name>
    <dbReference type="NCBI Taxonomy" id="6573"/>
    <lineage>
        <taxon>Eukaryota</taxon>
        <taxon>Metazoa</taxon>
        <taxon>Spiralia</taxon>
        <taxon>Lophotrochozoa</taxon>
        <taxon>Mollusca</taxon>
        <taxon>Bivalvia</taxon>
        <taxon>Autobranchia</taxon>
        <taxon>Pteriomorphia</taxon>
        <taxon>Pectinida</taxon>
        <taxon>Pectinoidea</taxon>
        <taxon>Pectinidae</taxon>
        <taxon>Mizuhopecten</taxon>
    </lineage>
</organism>
<gene>
    <name evidence="2" type="ORF">KP79_PYT22669</name>
</gene>
<proteinExistence type="predicted"/>